<reference evidence="1 2" key="1">
    <citation type="journal article" date="2017" name="Front. Microbiol.">
        <title>New Insights into the Diversity of the Genus Faecalibacterium.</title>
        <authorList>
            <person name="Benevides L."/>
            <person name="Burman S."/>
            <person name="Martin R."/>
            <person name="Robert V."/>
            <person name="Thomas M."/>
            <person name="Miquel S."/>
            <person name="Chain F."/>
            <person name="Sokol H."/>
            <person name="Bermudez-Humaran L.G."/>
            <person name="Morrison M."/>
            <person name="Langella P."/>
            <person name="Azevedo V.A."/>
            <person name="Chatel J.M."/>
            <person name="Soares S."/>
        </authorList>
    </citation>
    <scope>NUCLEOTIDE SEQUENCE [LARGE SCALE GENOMIC DNA]</scope>
    <source>
        <strain evidence="1 2">CNCM I 4546</strain>
    </source>
</reference>
<accession>A0A2A6ZVG7</accession>
<dbReference type="Proteomes" id="UP000219901">
    <property type="component" value="Unassembled WGS sequence"/>
</dbReference>
<dbReference type="AlphaFoldDB" id="A0A2A6ZVG7"/>
<dbReference type="EMBL" id="NMTV01000173">
    <property type="protein sequence ID" value="PDX70909.1"/>
    <property type="molecule type" value="Genomic_DNA"/>
</dbReference>
<name>A0A2A6ZVG7_9FIRM</name>
<evidence type="ECO:0000313" key="2">
    <source>
        <dbReference type="Proteomes" id="UP000219901"/>
    </source>
</evidence>
<proteinExistence type="predicted"/>
<gene>
    <name evidence="1" type="ORF">CGS55_16510</name>
</gene>
<comment type="caution">
    <text evidence="1">The sequence shown here is derived from an EMBL/GenBank/DDBJ whole genome shotgun (WGS) entry which is preliminary data.</text>
</comment>
<sequence length="114" mass="12754">MSRDSSEIEEVSYDELYASVLDLYRPIALNGDTSAVPSNLSTEEAYSTNTIFEANRVGEKVQYSYVDINDDGSAEVLIDTHDSVHALYYLNNDDELVFAKSAGTFAKLEHYEIL</sequence>
<protein>
    <submittedName>
        <fullName evidence="1">Uncharacterized protein</fullName>
    </submittedName>
</protein>
<evidence type="ECO:0000313" key="1">
    <source>
        <dbReference type="EMBL" id="PDX70909.1"/>
    </source>
</evidence>
<organism evidence="1 2">
    <name type="scientific">Faecalibacterium prausnitzii</name>
    <dbReference type="NCBI Taxonomy" id="853"/>
    <lineage>
        <taxon>Bacteria</taxon>
        <taxon>Bacillati</taxon>
        <taxon>Bacillota</taxon>
        <taxon>Clostridia</taxon>
        <taxon>Eubacteriales</taxon>
        <taxon>Oscillospiraceae</taxon>
        <taxon>Faecalibacterium</taxon>
    </lineage>
</organism>